<dbReference type="InterPro" id="IPR008756">
    <property type="entry name" value="Peptidase_M56"/>
</dbReference>
<feature type="transmembrane region" description="Helical" evidence="1">
    <location>
        <begin position="98"/>
        <end position="118"/>
    </location>
</feature>
<dbReference type="Proteomes" id="UP001165367">
    <property type="component" value="Unassembled WGS sequence"/>
</dbReference>
<evidence type="ECO:0000313" key="4">
    <source>
        <dbReference type="Proteomes" id="UP001165367"/>
    </source>
</evidence>
<dbReference type="InterPro" id="IPR052173">
    <property type="entry name" value="Beta-lactam_resp_regulator"/>
</dbReference>
<keyword evidence="4" id="KW-1185">Reference proteome</keyword>
<keyword evidence="1" id="KW-0812">Transmembrane</keyword>
<feature type="transmembrane region" description="Helical" evidence="1">
    <location>
        <begin position="305"/>
        <end position="327"/>
    </location>
</feature>
<dbReference type="EMBL" id="JAKLTR010000020">
    <property type="protein sequence ID" value="MCG2617355.1"/>
    <property type="molecule type" value="Genomic_DNA"/>
</dbReference>
<keyword evidence="3" id="KW-0378">Hydrolase</keyword>
<dbReference type="PANTHER" id="PTHR34978">
    <property type="entry name" value="POSSIBLE SENSOR-TRANSDUCER PROTEIN BLAR"/>
    <property type="match status" value="1"/>
</dbReference>
<dbReference type="GO" id="GO:0005840">
    <property type="term" value="C:ribosome"/>
    <property type="evidence" value="ECO:0007669"/>
    <property type="project" value="UniProtKB-KW"/>
</dbReference>
<dbReference type="CDD" id="cd07341">
    <property type="entry name" value="M56_BlaR1_MecR1_like"/>
    <property type="match status" value="1"/>
</dbReference>
<reference evidence="3" key="1">
    <citation type="submission" date="2022-01" db="EMBL/GenBank/DDBJ databases">
        <authorList>
            <person name="Jo J.-H."/>
            <person name="Im W.-T."/>
        </authorList>
    </citation>
    <scope>NUCLEOTIDE SEQUENCE</scope>
    <source>
        <strain evidence="3">NA20</strain>
    </source>
</reference>
<keyword evidence="3" id="KW-0687">Ribonucleoprotein</keyword>
<keyword evidence="3" id="KW-0645">Protease</keyword>
<evidence type="ECO:0000256" key="1">
    <source>
        <dbReference type="SAM" id="Phobius"/>
    </source>
</evidence>
<feature type="transmembrane region" description="Helical" evidence="1">
    <location>
        <begin position="47"/>
        <end position="69"/>
    </location>
</feature>
<evidence type="ECO:0000313" key="3">
    <source>
        <dbReference type="EMBL" id="MCG2617355.1"/>
    </source>
</evidence>
<feature type="domain" description="Peptidase M56" evidence="2">
    <location>
        <begin position="107"/>
        <end position="293"/>
    </location>
</feature>
<keyword evidence="1" id="KW-0472">Membrane</keyword>
<name>A0ABS9KYG0_9BACT</name>
<organism evidence="3 4">
    <name type="scientific">Terrimonas ginsenosidimutans</name>
    <dbReference type="NCBI Taxonomy" id="2908004"/>
    <lineage>
        <taxon>Bacteria</taxon>
        <taxon>Pseudomonadati</taxon>
        <taxon>Bacteroidota</taxon>
        <taxon>Chitinophagia</taxon>
        <taxon>Chitinophagales</taxon>
        <taxon>Chitinophagaceae</taxon>
        <taxon>Terrimonas</taxon>
    </lineage>
</organism>
<feature type="transmembrane region" description="Helical" evidence="1">
    <location>
        <begin position="20"/>
        <end position="40"/>
    </location>
</feature>
<keyword evidence="3" id="KW-0482">Metalloprotease</keyword>
<keyword evidence="3" id="KW-0689">Ribosomal protein</keyword>
<proteinExistence type="predicted"/>
<dbReference type="RefSeq" id="WP_237876040.1">
    <property type="nucleotide sequence ID" value="NZ_JAKLTR010000020.1"/>
</dbReference>
<dbReference type="Pfam" id="PF05569">
    <property type="entry name" value="Peptidase_M56"/>
    <property type="match status" value="1"/>
</dbReference>
<comment type="caution">
    <text evidence="3">The sequence shown here is derived from an EMBL/GenBank/DDBJ whole genome shotgun (WGS) entry which is preliminary data.</text>
</comment>
<dbReference type="Gene3D" id="3.30.2010.10">
    <property type="entry name" value="Metalloproteases ('zincins'), catalytic domain"/>
    <property type="match status" value="1"/>
</dbReference>
<keyword evidence="1" id="KW-1133">Transmembrane helix</keyword>
<dbReference type="EC" id="3.4.24.-" evidence="3"/>
<evidence type="ECO:0000259" key="2">
    <source>
        <dbReference type="Pfam" id="PF05569"/>
    </source>
</evidence>
<dbReference type="GO" id="GO:0008237">
    <property type="term" value="F:metallopeptidase activity"/>
    <property type="evidence" value="ECO:0007669"/>
    <property type="project" value="UniProtKB-KW"/>
</dbReference>
<dbReference type="PANTHER" id="PTHR34978:SF3">
    <property type="entry name" value="SLR0241 PROTEIN"/>
    <property type="match status" value="1"/>
</dbReference>
<protein>
    <submittedName>
        <fullName evidence="3">M48 family metalloprotease</fullName>
        <ecNumber evidence="3">3.4.24.-</ecNumber>
    </submittedName>
</protein>
<accession>A0ABS9KYG0</accession>
<gene>
    <name evidence="3" type="ORF">LZZ85_23865</name>
</gene>
<sequence>MIALSQSDFLQALGWAVMNSLWQMALLWIVYQLITAVLQLQKSAQRATLASSLLFAGFTWFVFTFLVVLDKNSGAAGQFTLISVVSENETLSQWFRTGLPWASMVYLILLILPVLNFVRNYRYVQHIRHHGISKAGVEWRMFVQKVSGHLGVRKPVQIWISELVNSPVTIGYLKPVILLPMAAVNQLTSQQLEAILLHELSHIRRMDYLTNLITRVIQTVLYFNPFVKAFSRIIDREREKSCDEMVMQFQYEPHGYASALLVLEQSSRNSASRMLAMAAAGGKKNQLLHRVESILGIKKKEPFSFYKLAGVLSAVVCLIALNALVIISKPVKSKSAPGFFLSQLSSPMSFVPGDNTYSEIPVMEELPGEILANVKADDEHSAVARDARKAEEAVADEPSVAPLTAQAVNPAVDDEFIRKTVENATSHFKMVSNFETVVPELTAQQEDQVKKALDASKKVLEETQWKVLEKNIADAMTIAEKEKVKAAYEKVTAETQKANWDKMSDNLKIAYDQIDWENLNAQLNFAVNNIRLDSLRQVYSIAMTELSGLSTEMKKQGLKGIPDSDITLDAIQKKMKDLQKARTTLQAIKTKKIINL</sequence>